<feature type="transmembrane region" description="Helical" evidence="1">
    <location>
        <begin position="12"/>
        <end position="30"/>
    </location>
</feature>
<name>W7B9Y1_9LIST</name>
<feature type="transmembrane region" description="Helical" evidence="1">
    <location>
        <begin position="42"/>
        <end position="61"/>
    </location>
</feature>
<gene>
    <name evidence="2" type="ORF">PGRAN_11881</name>
</gene>
<evidence type="ECO:0000313" key="2">
    <source>
        <dbReference type="EMBL" id="EUJ22762.1"/>
    </source>
</evidence>
<reference evidence="2 3" key="1">
    <citation type="journal article" date="2014" name="Int. J. Syst. Evol. Microbiol.">
        <title>Listeria floridensis sp. nov., Listeria aquatica sp. nov., Listeria cornellensis sp. nov., Listeria riparia sp. nov. and Listeria grandensis sp. nov., from agricultural and natural environments.</title>
        <authorList>
            <person name="den Bakker H.C."/>
            <person name="Warchocki S."/>
            <person name="Wright E.M."/>
            <person name="Allred A.F."/>
            <person name="Ahlstrom C."/>
            <person name="Manuel C.S."/>
            <person name="Stasiewicz M.J."/>
            <person name="Burrell A."/>
            <person name="Roof S."/>
            <person name="Strawn L."/>
            <person name="Fortes E.D."/>
            <person name="Nightingale K.K."/>
            <person name="Kephart D."/>
            <person name="Wiedmann M."/>
        </authorList>
    </citation>
    <scope>NUCLEOTIDE SEQUENCE [LARGE SCALE GENOMIC DNA]</scope>
    <source>
        <strain evidence="3">FSL F6-971</strain>
    </source>
</reference>
<evidence type="ECO:0000313" key="3">
    <source>
        <dbReference type="Proteomes" id="UP000019253"/>
    </source>
</evidence>
<dbReference type="AlphaFoldDB" id="W7B9Y1"/>
<keyword evidence="3" id="KW-1185">Reference proteome</keyword>
<dbReference type="Proteomes" id="UP000019253">
    <property type="component" value="Unassembled WGS sequence"/>
</dbReference>
<dbReference type="PATRIC" id="fig|1265819.5.peg.2378"/>
<dbReference type="STRING" id="1265819.PGRAN_11881"/>
<keyword evidence="1" id="KW-0472">Membrane</keyword>
<evidence type="ECO:0000256" key="1">
    <source>
        <dbReference type="SAM" id="Phobius"/>
    </source>
</evidence>
<dbReference type="OrthoDB" id="2475557at2"/>
<dbReference type="RefSeq" id="WP_036067141.1">
    <property type="nucleotide sequence ID" value="NZ_AODD01000018.1"/>
</dbReference>
<protein>
    <submittedName>
        <fullName evidence="2">Uncharacterized protein</fullName>
    </submittedName>
</protein>
<keyword evidence="1" id="KW-0812">Transmembrane</keyword>
<feature type="transmembrane region" description="Helical" evidence="1">
    <location>
        <begin position="73"/>
        <end position="94"/>
    </location>
</feature>
<accession>W7B9Y1</accession>
<organism evidence="2 3">
    <name type="scientific">Listeria grandensis FSL F6-0971</name>
    <dbReference type="NCBI Taxonomy" id="1265819"/>
    <lineage>
        <taxon>Bacteria</taxon>
        <taxon>Bacillati</taxon>
        <taxon>Bacillota</taxon>
        <taxon>Bacilli</taxon>
        <taxon>Bacillales</taxon>
        <taxon>Listeriaceae</taxon>
        <taxon>Listeria</taxon>
    </lineage>
</organism>
<sequence>METNSKWIKFNYKSAILFFAITILVNLIFLPVLTNLGMSRPFGLFVLTSLGSSAGLSYILLAKHGFYKSKKQASIFTMVVTLVCTASSYFLMYLS</sequence>
<keyword evidence="1" id="KW-1133">Transmembrane helix</keyword>
<comment type="caution">
    <text evidence="2">The sequence shown here is derived from an EMBL/GenBank/DDBJ whole genome shotgun (WGS) entry which is preliminary data.</text>
</comment>
<proteinExistence type="predicted"/>
<dbReference type="EMBL" id="AODD01000018">
    <property type="protein sequence ID" value="EUJ22762.1"/>
    <property type="molecule type" value="Genomic_DNA"/>
</dbReference>